<dbReference type="AlphaFoldDB" id="A0A3D4SZ95"/>
<dbReference type="SUPFAM" id="SSF56300">
    <property type="entry name" value="Metallo-dependent phosphatases"/>
    <property type="match status" value="1"/>
</dbReference>
<dbReference type="Proteomes" id="UP000261739">
    <property type="component" value="Unassembled WGS sequence"/>
</dbReference>
<protein>
    <submittedName>
        <fullName evidence="1">Uncharacterized protein</fullName>
    </submittedName>
</protein>
<accession>A0A3D4SZ95</accession>
<gene>
    <name evidence="1" type="ORF">DIW82_03225</name>
</gene>
<name>A0A3D4SZ95_9CORY</name>
<dbReference type="InterPro" id="IPR029052">
    <property type="entry name" value="Metallo-depent_PP-like"/>
</dbReference>
<proteinExistence type="predicted"/>
<feature type="non-terminal residue" evidence="1">
    <location>
        <position position="1"/>
    </location>
</feature>
<dbReference type="STRING" id="863239.GCA_000213935_00213"/>
<sequence>LFIRKSHFTLLHPDATTPTPLTRSITHMPRGTRDRIAGADLLFLGGATSTDRSWRTEGLDWFPAEHITDTQVDRAITTAPDAAGGPVDVLVTHETGTTAFAALAADSEHARDKVGDPLGDADRARIDRVLTAVHPTVHIHGHHHTRFAAPLDGDLTGVLDIALAKETDDGSVVVLDTHAGGPDQWTWSVPVAHRQVITDTGWYPVDEFTVTGSGPLWPWADTELPWPTPAFTADTPAATVESVTAHRMTLQRFLDRGGGTHRLPRTRWMRLDADKAVEAHPQWAGPAERFTHWLTTEDLTALATHLLDPRPECDVYRALSTMPLRWGTAEIRLWATDAANQHRRRAGKIL</sequence>
<comment type="caution">
    <text evidence="1">The sequence shown here is derived from an EMBL/GenBank/DDBJ whole genome shotgun (WGS) entry which is preliminary data.</text>
</comment>
<dbReference type="EMBL" id="DQID01000091">
    <property type="protein sequence ID" value="HCT13820.1"/>
    <property type="molecule type" value="Genomic_DNA"/>
</dbReference>
<organism evidence="1 2">
    <name type="scientific">Corynebacterium nuruki</name>
    <dbReference type="NCBI Taxonomy" id="1032851"/>
    <lineage>
        <taxon>Bacteria</taxon>
        <taxon>Bacillati</taxon>
        <taxon>Actinomycetota</taxon>
        <taxon>Actinomycetes</taxon>
        <taxon>Mycobacteriales</taxon>
        <taxon>Corynebacteriaceae</taxon>
        <taxon>Corynebacterium</taxon>
    </lineage>
</organism>
<evidence type="ECO:0000313" key="1">
    <source>
        <dbReference type="EMBL" id="HCT13820.1"/>
    </source>
</evidence>
<evidence type="ECO:0000313" key="2">
    <source>
        <dbReference type="Proteomes" id="UP000261739"/>
    </source>
</evidence>
<reference evidence="1 2" key="1">
    <citation type="journal article" date="2018" name="Nat. Biotechnol.">
        <title>A standardized bacterial taxonomy based on genome phylogeny substantially revises the tree of life.</title>
        <authorList>
            <person name="Parks D.H."/>
            <person name="Chuvochina M."/>
            <person name="Waite D.W."/>
            <person name="Rinke C."/>
            <person name="Skarshewski A."/>
            <person name="Chaumeil P.A."/>
            <person name="Hugenholtz P."/>
        </authorList>
    </citation>
    <scope>NUCLEOTIDE SEQUENCE [LARGE SCALE GENOMIC DNA]</scope>
    <source>
        <strain evidence="1">UBA11247</strain>
    </source>
</reference>